<comment type="caution">
    <text evidence="1">The sequence shown here is derived from an EMBL/GenBank/DDBJ whole genome shotgun (WGS) entry which is preliminary data.</text>
</comment>
<reference evidence="1 2" key="1">
    <citation type="submission" date="2018-03" db="EMBL/GenBank/DDBJ databases">
        <title>Genomic Encyclopedia of Archaeal and Bacterial Type Strains, Phase II (KMG-II): from individual species to whole genera.</title>
        <authorList>
            <person name="Goeker M."/>
        </authorList>
    </citation>
    <scope>NUCLEOTIDE SEQUENCE [LARGE SCALE GENOMIC DNA]</scope>
    <source>
        <strain evidence="1 2">DSM 29057</strain>
    </source>
</reference>
<evidence type="ECO:0000313" key="2">
    <source>
        <dbReference type="Proteomes" id="UP000241964"/>
    </source>
</evidence>
<accession>A0A2P8FGG9</accession>
<dbReference type="Proteomes" id="UP000241964">
    <property type="component" value="Unassembled WGS sequence"/>
</dbReference>
<dbReference type="AlphaFoldDB" id="A0A2P8FGG9"/>
<gene>
    <name evidence="1" type="ORF">CLV60_12356</name>
</gene>
<name>A0A2P8FGG9_9BACT</name>
<organism evidence="1 2">
    <name type="scientific">Dyadobacter jiangsuensis</name>
    <dbReference type="NCBI Taxonomy" id="1591085"/>
    <lineage>
        <taxon>Bacteria</taxon>
        <taxon>Pseudomonadati</taxon>
        <taxon>Bacteroidota</taxon>
        <taxon>Cytophagia</taxon>
        <taxon>Cytophagales</taxon>
        <taxon>Spirosomataceae</taxon>
        <taxon>Dyadobacter</taxon>
    </lineage>
</organism>
<keyword evidence="2" id="KW-1185">Reference proteome</keyword>
<evidence type="ECO:0000313" key="1">
    <source>
        <dbReference type="EMBL" id="PSL20812.1"/>
    </source>
</evidence>
<sequence length="163" mass="18308">MFGKSSCNIACHVYEVKNEFVMKRLSLAMLLLFIFGQCKKDDPEPLPEIASIVGKWREVAHIRTVGDSTMTQVIPKEYSNVYEFRYDGVFLNERGKVPCCLPPKFFIDGEEFVPKPQAPAELDPLCASTYCAPCPEMRITRPIADVIIIESCGGSGTSYTREE</sequence>
<proteinExistence type="predicted"/>
<protein>
    <submittedName>
        <fullName evidence="1">Uncharacterized protein</fullName>
    </submittedName>
</protein>
<dbReference type="EMBL" id="PYAS01000023">
    <property type="protein sequence ID" value="PSL20812.1"/>
    <property type="molecule type" value="Genomic_DNA"/>
</dbReference>